<protein>
    <submittedName>
        <fullName evidence="2">Uncharacterized protein</fullName>
    </submittedName>
</protein>
<dbReference type="EMBL" id="WJNA01000012">
    <property type="protein sequence ID" value="MRH09086.1"/>
    <property type="molecule type" value="Genomic_DNA"/>
</dbReference>
<proteinExistence type="predicted"/>
<sequence length="295" mass="34594">MLTNVISKIKQFILKIKKTIFEPRNNNDVQDLDDPEISTKSKVTQEQDTSSIHKDEEPVSSKSIKQESAALFNNGASSLSKHSPVKSSSSKFEHRKGKIVYPLDNHTFLTRSNLNYCVLHHHNLVDIYGRVAVVMEDKTRDVRFPAVYCQTCDKFFVLEHVYKWLQSKGRVLCRIVTNEYWTARQNFINDNKSTDDIYGDPESHLHYLGYNVNSQIGLSKAQRRHILRQIIVNKEMTQAEIESHLAYLIRRNQYNNNFKKAINKWHNDLLFVENLDLSYSRIPMTELRINKYRHH</sequence>
<feature type="region of interest" description="Disordered" evidence="1">
    <location>
        <begin position="25"/>
        <end position="61"/>
    </location>
</feature>
<name>A0A6L5P499_LIMRT</name>
<feature type="compositionally biased region" description="Basic and acidic residues" evidence="1">
    <location>
        <begin position="37"/>
        <end position="59"/>
    </location>
</feature>
<accession>A0A6L5P499</accession>
<dbReference type="AlphaFoldDB" id="A0A6L5P499"/>
<dbReference type="RefSeq" id="WP_153704898.1">
    <property type="nucleotide sequence ID" value="NZ_JBCLUD010000013.1"/>
</dbReference>
<comment type="caution">
    <text evidence="2">The sequence shown here is derived from an EMBL/GenBank/DDBJ whole genome shotgun (WGS) entry which is preliminary data.</text>
</comment>
<evidence type="ECO:0000256" key="1">
    <source>
        <dbReference type="SAM" id="MobiDB-lite"/>
    </source>
</evidence>
<evidence type="ECO:0000313" key="3">
    <source>
        <dbReference type="Proteomes" id="UP000472879"/>
    </source>
</evidence>
<organism evidence="2 3">
    <name type="scientific">Limosilactobacillus reuteri</name>
    <name type="common">Lactobacillus reuteri</name>
    <dbReference type="NCBI Taxonomy" id="1598"/>
    <lineage>
        <taxon>Bacteria</taxon>
        <taxon>Bacillati</taxon>
        <taxon>Bacillota</taxon>
        <taxon>Bacilli</taxon>
        <taxon>Lactobacillales</taxon>
        <taxon>Lactobacillaceae</taxon>
        <taxon>Limosilactobacillus</taxon>
    </lineage>
</organism>
<dbReference type="Proteomes" id="UP000472879">
    <property type="component" value="Unassembled WGS sequence"/>
</dbReference>
<gene>
    <name evidence="2" type="ORF">GIX81_06440</name>
</gene>
<evidence type="ECO:0000313" key="2">
    <source>
        <dbReference type="EMBL" id="MRH09086.1"/>
    </source>
</evidence>
<reference evidence="2 3" key="1">
    <citation type="submission" date="2019-11" db="EMBL/GenBank/DDBJ databases">
        <title>Draft genome sequence of 12 host-associated Lactobacillus reuteri rodent strains.</title>
        <authorList>
            <person name="Zhang S."/>
            <person name="Ozcam M."/>
            <person name="Van Pijkeren J.P."/>
        </authorList>
    </citation>
    <scope>NUCLEOTIDE SEQUENCE [LARGE SCALE GENOMIC DNA]</scope>
    <source>
        <strain evidence="2 3">Lr4020</strain>
    </source>
</reference>